<evidence type="ECO:0000313" key="1">
    <source>
        <dbReference type="EMBL" id="KAI8441780.1"/>
    </source>
</evidence>
<sequence length="328" mass="37117">MSSSPPDLYKNVLCAPDEYLEHEVAHYSQRYNWDCGVSCVMMVLGAAQREEFVNNFEKICNEEGFGHCTWTIDLCYLLKRFGIKHVMYSTMLGVNEAHRKHSYYQNILDQDRSRVSRRFDAGTAAGLELRPGLLSTAEIVAHLQRGPAIVLVDSGLLACDLCKHNKLKADFRRCFGGSFTGHFILVVGQAKGKVLYRDPALPARLCATTGLRLRRARAPPTDHDVLLLYNDYRRLLRGFRGGRAMRAHNGVQCTFCGYYTGGGHIARHLKTHRGLESHEREIIMSTYGHFRTDRALEHCPIDRVPPKGIVDRVTGVRPDWLWGGLGRD</sequence>
<organism evidence="1 2">
    <name type="scientific">Choristoneura fumiferana</name>
    <name type="common">Spruce budworm moth</name>
    <name type="synonym">Archips fumiferana</name>
    <dbReference type="NCBI Taxonomy" id="7141"/>
    <lineage>
        <taxon>Eukaryota</taxon>
        <taxon>Metazoa</taxon>
        <taxon>Ecdysozoa</taxon>
        <taxon>Arthropoda</taxon>
        <taxon>Hexapoda</taxon>
        <taxon>Insecta</taxon>
        <taxon>Pterygota</taxon>
        <taxon>Neoptera</taxon>
        <taxon>Endopterygota</taxon>
        <taxon>Lepidoptera</taxon>
        <taxon>Glossata</taxon>
        <taxon>Ditrysia</taxon>
        <taxon>Tortricoidea</taxon>
        <taxon>Tortricidae</taxon>
        <taxon>Tortricinae</taxon>
        <taxon>Choristoneura</taxon>
    </lineage>
</organism>
<name>A0ACC0KZM6_CHOFU</name>
<proteinExistence type="predicted"/>
<gene>
    <name evidence="1" type="ORF">MSG28_005468</name>
</gene>
<comment type="caution">
    <text evidence="1">The sequence shown here is derived from an EMBL/GenBank/DDBJ whole genome shotgun (WGS) entry which is preliminary data.</text>
</comment>
<keyword evidence="2" id="KW-1185">Reference proteome</keyword>
<dbReference type="EMBL" id="CM046109">
    <property type="protein sequence ID" value="KAI8441780.1"/>
    <property type="molecule type" value="Genomic_DNA"/>
</dbReference>
<protein>
    <submittedName>
        <fullName evidence="1">Uncharacterized protein</fullName>
    </submittedName>
</protein>
<evidence type="ECO:0000313" key="2">
    <source>
        <dbReference type="Proteomes" id="UP001064048"/>
    </source>
</evidence>
<dbReference type="Proteomes" id="UP001064048">
    <property type="component" value="Chromosome 9"/>
</dbReference>
<reference evidence="1 2" key="1">
    <citation type="journal article" date="2022" name="Genome Biol. Evol.">
        <title>The Spruce Budworm Genome: Reconstructing the Evolutionary History of Antifreeze Proteins.</title>
        <authorList>
            <person name="Beliveau C."/>
            <person name="Gagne P."/>
            <person name="Picq S."/>
            <person name="Vernygora O."/>
            <person name="Keeling C.I."/>
            <person name="Pinkney K."/>
            <person name="Doucet D."/>
            <person name="Wen F."/>
            <person name="Johnston J.S."/>
            <person name="Maaroufi H."/>
            <person name="Boyle B."/>
            <person name="Laroche J."/>
            <person name="Dewar K."/>
            <person name="Juretic N."/>
            <person name="Blackburn G."/>
            <person name="Nisole A."/>
            <person name="Brunet B."/>
            <person name="Brandao M."/>
            <person name="Lumley L."/>
            <person name="Duan J."/>
            <person name="Quan G."/>
            <person name="Lucarotti C.J."/>
            <person name="Roe A.D."/>
            <person name="Sperling F.A.H."/>
            <person name="Levesque R.C."/>
            <person name="Cusson M."/>
        </authorList>
    </citation>
    <scope>NUCLEOTIDE SEQUENCE [LARGE SCALE GENOMIC DNA]</scope>
    <source>
        <strain evidence="1">Glfc:IPQL:Cfum</strain>
    </source>
</reference>
<accession>A0ACC0KZM6</accession>